<evidence type="ECO:0000259" key="3">
    <source>
        <dbReference type="Pfam" id="PF03816"/>
    </source>
</evidence>
<dbReference type="NCBIfam" id="TIGR00350">
    <property type="entry name" value="lytR_cpsA_psr"/>
    <property type="match status" value="1"/>
</dbReference>
<reference evidence="5" key="1">
    <citation type="submission" date="2006-04" db="EMBL/GenBank/DDBJ databases">
        <title>Complete sequence of chromosome of Deinococcus geothermalis DSM 11300.</title>
        <authorList>
            <consortium name="US DOE Joint Genome Institute"/>
            <person name="Copeland A."/>
            <person name="Lucas S."/>
            <person name="Lapidus A."/>
            <person name="Barry K."/>
            <person name="Detter J.C."/>
            <person name="Glavina del Rio T."/>
            <person name="Hammon N."/>
            <person name="Israni S."/>
            <person name="Dalin E."/>
            <person name="Tice H."/>
            <person name="Pitluck S."/>
            <person name="Brettin T."/>
            <person name="Bruce D."/>
            <person name="Han C."/>
            <person name="Tapia R."/>
            <person name="Saunders E."/>
            <person name="Gilna P."/>
            <person name="Schmutz J."/>
            <person name="Larimer F."/>
            <person name="Land M."/>
            <person name="Hauser L."/>
            <person name="Kyrpides N."/>
            <person name="Kim E."/>
            <person name="Daly M.J."/>
            <person name="Fredrickson J.K."/>
            <person name="Makarova K.S."/>
            <person name="Gaidamakova E.K."/>
            <person name="Zhai M."/>
            <person name="Richardson P."/>
        </authorList>
    </citation>
    <scope>NUCLEOTIDE SEQUENCE</scope>
    <source>
        <strain evidence="5">DSM 11300</strain>
    </source>
</reference>
<dbReference type="InterPro" id="IPR050922">
    <property type="entry name" value="LytR/CpsA/Psr_CW_biosynth"/>
</dbReference>
<evidence type="ECO:0000313" key="6">
    <source>
        <dbReference type="Proteomes" id="UP000002431"/>
    </source>
</evidence>
<accession>Q1IZ06</accession>
<evidence type="ECO:0000313" key="5">
    <source>
        <dbReference type="EMBL" id="ABF45528.1"/>
    </source>
</evidence>
<dbReference type="RefSeq" id="WP_011530365.1">
    <property type="nucleotide sequence ID" value="NC_008025.1"/>
</dbReference>
<protein>
    <submittedName>
        <fullName evidence="5">Cell envelope-related transcriptional attenuator</fullName>
    </submittedName>
</protein>
<keyword evidence="2" id="KW-0732">Signal</keyword>
<dbReference type="KEGG" id="dge:Dgeo_1232"/>
<gene>
    <name evidence="5" type="ordered locus">Dgeo_1232</name>
</gene>
<dbReference type="Pfam" id="PF03816">
    <property type="entry name" value="LytR_cpsA_psr"/>
    <property type="match status" value="1"/>
</dbReference>
<dbReference type="Pfam" id="PF13399">
    <property type="entry name" value="LytR_C"/>
    <property type="match status" value="1"/>
</dbReference>
<feature type="chain" id="PRO_5004191464" evidence="2">
    <location>
        <begin position="20"/>
        <end position="377"/>
    </location>
</feature>
<dbReference type="AlphaFoldDB" id="Q1IZ06"/>
<evidence type="ECO:0000256" key="2">
    <source>
        <dbReference type="SAM" id="SignalP"/>
    </source>
</evidence>
<organism evidence="5 6">
    <name type="scientific">Deinococcus geothermalis (strain DSM 11300 / CIP 105573 / AG-3a)</name>
    <dbReference type="NCBI Taxonomy" id="319795"/>
    <lineage>
        <taxon>Bacteria</taxon>
        <taxon>Thermotogati</taxon>
        <taxon>Deinococcota</taxon>
        <taxon>Deinococci</taxon>
        <taxon>Deinococcales</taxon>
        <taxon>Deinococcaceae</taxon>
        <taxon>Deinococcus</taxon>
    </lineage>
</organism>
<dbReference type="Gene3D" id="3.40.630.190">
    <property type="entry name" value="LCP protein"/>
    <property type="match status" value="1"/>
</dbReference>
<dbReference type="InterPro" id="IPR004474">
    <property type="entry name" value="LytR_CpsA_psr"/>
</dbReference>
<dbReference type="PANTHER" id="PTHR33392">
    <property type="entry name" value="POLYISOPRENYL-TEICHOIC ACID--PEPTIDOGLYCAN TEICHOIC ACID TRANSFERASE TAGU"/>
    <property type="match status" value="1"/>
</dbReference>
<dbReference type="HOGENOM" id="CLU_016455_5_1_0"/>
<feature type="domain" description="Cell envelope-related transcriptional attenuator" evidence="3">
    <location>
        <begin position="70"/>
        <end position="215"/>
    </location>
</feature>
<dbReference type="InterPro" id="IPR027381">
    <property type="entry name" value="LytR/CpsA/Psr_C"/>
</dbReference>
<dbReference type="EMBL" id="CP000359">
    <property type="protein sequence ID" value="ABF45528.1"/>
    <property type="molecule type" value="Genomic_DNA"/>
</dbReference>
<name>Q1IZ06_DEIGD</name>
<sequence length="377" mass="40245">MRRAVLLVLVILAGLVALAAPAFPALTRYGALPHKADGPVNILLAGVTPNYPASPVWPYPAAPEDYTGLTDTIVLAQFRPDGTVNLLSIPRDTWVNIPGWGFGKINGANPHGGPQMLVNAVESLTGVPVDGYALLSLHAVRSLTDAAGGVTLDVPKRMKYDDNAGRLHIDLQPGRQHLNGQQAEGFLRFRHDGLGDIGRVARQQTYLTALVGQIKNPLNWWRLPGMVSALHQNTKSNLTREEVGALLGAALSGLKVNMHTVPGNFGGGGTWIPDRVALQALMREHFRDPNDPRTLTVAVVNKAAPDGSARRLKARLEELGYQDVRIAYETRSDAPTTITGTDAAAVLRDVGHGQVAQMDGVPGADVTVRLGNDTPAN</sequence>
<evidence type="ECO:0000259" key="4">
    <source>
        <dbReference type="Pfam" id="PF13399"/>
    </source>
</evidence>
<evidence type="ECO:0000256" key="1">
    <source>
        <dbReference type="ARBA" id="ARBA00006068"/>
    </source>
</evidence>
<feature type="domain" description="LytR/CpsA/Psr regulator C-terminal" evidence="4">
    <location>
        <begin position="295"/>
        <end position="373"/>
    </location>
</feature>
<dbReference type="eggNOG" id="COG1316">
    <property type="taxonomic scope" value="Bacteria"/>
</dbReference>
<proteinExistence type="inferred from homology"/>
<keyword evidence="6" id="KW-1185">Reference proteome</keyword>
<comment type="similarity">
    <text evidence="1">Belongs to the LytR/CpsA/Psr (LCP) family.</text>
</comment>
<feature type="signal peptide" evidence="2">
    <location>
        <begin position="1"/>
        <end position="19"/>
    </location>
</feature>
<dbReference type="Proteomes" id="UP000002431">
    <property type="component" value="Chromosome"/>
</dbReference>
<dbReference type="STRING" id="319795.Dgeo_1232"/>
<dbReference type="PANTHER" id="PTHR33392:SF6">
    <property type="entry name" value="POLYISOPRENYL-TEICHOIC ACID--PEPTIDOGLYCAN TEICHOIC ACID TRANSFERASE TAGU"/>
    <property type="match status" value="1"/>
</dbReference>